<evidence type="ECO:0000313" key="2">
    <source>
        <dbReference type="Proteomes" id="UP000662572"/>
    </source>
</evidence>
<dbReference type="EMBL" id="BMZB01000003">
    <property type="protein sequence ID" value="GGZ36213.1"/>
    <property type="molecule type" value="Genomic_DNA"/>
</dbReference>
<keyword evidence="2" id="KW-1185">Reference proteome</keyword>
<proteinExistence type="predicted"/>
<sequence>MLADLIIKPAFHGHEIEQGCDHDGGGDTDKHCAQDATFERRQNFGHAESLIIKRFTYAATIGRSGNYRVNQKDLTGLQSLER</sequence>
<protein>
    <submittedName>
        <fullName evidence="1">Uncharacterized protein</fullName>
    </submittedName>
</protein>
<reference evidence="1" key="1">
    <citation type="journal article" date="2014" name="Int. J. Syst. Evol. Microbiol.">
        <title>Complete genome sequence of Corynebacterium casei LMG S-19264T (=DSM 44701T), isolated from a smear-ripened cheese.</title>
        <authorList>
            <consortium name="US DOE Joint Genome Institute (JGI-PGF)"/>
            <person name="Walter F."/>
            <person name="Albersmeier A."/>
            <person name="Kalinowski J."/>
            <person name="Ruckert C."/>
        </authorList>
    </citation>
    <scope>NUCLEOTIDE SEQUENCE</scope>
    <source>
        <strain evidence="1">KCTC 32296</strain>
    </source>
</reference>
<accession>A0A918UVQ0</accession>
<name>A0A918UVQ0_9CAUL</name>
<reference evidence="1" key="2">
    <citation type="submission" date="2020-09" db="EMBL/GenBank/DDBJ databases">
        <authorList>
            <person name="Sun Q."/>
            <person name="Kim S."/>
        </authorList>
    </citation>
    <scope>NUCLEOTIDE SEQUENCE</scope>
    <source>
        <strain evidence="1">KCTC 32296</strain>
    </source>
</reference>
<dbReference type="Proteomes" id="UP000662572">
    <property type="component" value="Unassembled WGS sequence"/>
</dbReference>
<evidence type="ECO:0000313" key="1">
    <source>
        <dbReference type="EMBL" id="GGZ36213.1"/>
    </source>
</evidence>
<gene>
    <name evidence="1" type="ORF">GCM10011273_23150</name>
</gene>
<dbReference type="AlphaFoldDB" id="A0A918UVQ0"/>
<organism evidence="1 2">
    <name type="scientific">Asticcacaulis endophyticus</name>
    <dbReference type="NCBI Taxonomy" id="1395890"/>
    <lineage>
        <taxon>Bacteria</taxon>
        <taxon>Pseudomonadati</taxon>
        <taxon>Pseudomonadota</taxon>
        <taxon>Alphaproteobacteria</taxon>
        <taxon>Caulobacterales</taxon>
        <taxon>Caulobacteraceae</taxon>
        <taxon>Asticcacaulis</taxon>
    </lineage>
</organism>
<comment type="caution">
    <text evidence="1">The sequence shown here is derived from an EMBL/GenBank/DDBJ whole genome shotgun (WGS) entry which is preliminary data.</text>
</comment>